<evidence type="ECO:0000313" key="2">
    <source>
        <dbReference type="EMBL" id="EMY82156.1"/>
    </source>
</evidence>
<organism evidence="2 3">
    <name type="scientific">Psychroflexus gondwanensis ACAM 44</name>
    <dbReference type="NCBI Taxonomy" id="1189619"/>
    <lineage>
        <taxon>Bacteria</taxon>
        <taxon>Pseudomonadati</taxon>
        <taxon>Bacteroidota</taxon>
        <taxon>Flavobacteriia</taxon>
        <taxon>Flavobacteriales</taxon>
        <taxon>Flavobacteriaceae</taxon>
        <taxon>Psychroflexus</taxon>
    </lineage>
</organism>
<reference evidence="2 3" key="1">
    <citation type="journal article" date="2014" name="Genome Biol. Evol.">
        <title>Extensive gene acquisition in the extremely psychrophilic bacterial species Psychroflexus torquis and the link to sea-ice ecosystem specialism.</title>
        <authorList>
            <person name="Feng S."/>
            <person name="Powell S.M."/>
            <person name="Wilson R."/>
            <person name="Bowman J.P."/>
        </authorList>
    </citation>
    <scope>NUCLEOTIDE SEQUENCE [LARGE SCALE GENOMIC DNA]</scope>
    <source>
        <strain evidence="2 3">ACAM 44</strain>
    </source>
</reference>
<protein>
    <submittedName>
        <fullName evidence="2">Uncharacterized protein</fullName>
    </submittedName>
</protein>
<dbReference type="EMBL" id="APLF01000003">
    <property type="protein sequence ID" value="EMY82156.1"/>
    <property type="molecule type" value="Genomic_DNA"/>
</dbReference>
<dbReference type="AlphaFoldDB" id="N1WPC9"/>
<accession>N1WPC9</accession>
<evidence type="ECO:0000313" key="3">
    <source>
        <dbReference type="Proteomes" id="UP000012317"/>
    </source>
</evidence>
<dbReference type="STRING" id="1189619.pgond44_02928"/>
<feature type="signal peptide" evidence="1">
    <location>
        <begin position="1"/>
        <end position="21"/>
    </location>
</feature>
<dbReference type="RefSeq" id="WP_003436453.1">
    <property type="nucleotide sequence ID" value="NZ_APLF01000003.1"/>
</dbReference>
<keyword evidence="1" id="KW-0732">Signal</keyword>
<keyword evidence="3" id="KW-1185">Reference proteome</keyword>
<proteinExistence type="predicted"/>
<comment type="caution">
    <text evidence="2">The sequence shown here is derived from an EMBL/GenBank/DDBJ whole genome shotgun (WGS) entry which is preliminary data.</text>
</comment>
<dbReference type="Proteomes" id="UP000012317">
    <property type="component" value="Unassembled WGS sequence"/>
</dbReference>
<name>N1WPC9_9FLAO</name>
<feature type="chain" id="PRO_5004113253" evidence="1">
    <location>
        <begin position="22"/>
        <end position="63"/>
    </location>
</feature>
<gene>
    <name evidence="2" type="ORF">pgond44_02928</name>
</gene>
<sequence>MKKFFSIIALGAMTLSLSSFTSSNEKTVMLVDCYTIVQAAEEAAGGDNFKVFAATFDSCYGQL</sequence>
<evidence type="ECO:0000256" key="1">
    <source>
        <dbReference type="SAM" id="SignalP"/>
    </source>
</evidence>